<keyword evidence="9" id="KW-0325">Glycoprotein</keyword>
<evidence type="ECO:0000256" key="8">
    <source>
        <dbReference type="ARBA" id="ARBA00023136"/>
    </source>
</evidence>
<accession>A0A813RX54</accession>
<evidence type="ECO:0000256" key="1">
    <source>
        <dbReference type="ARBA" id="ARBA00004167"/>
    </source>
</evidence>
<dbReference type="EMBL" id="CAJOAZ010000019">
    <property type="protein sequence ID" value="CAF3491227.1"/>
    <property type="molecule type" value="Genomic_DNA"/>
</dbReference>
<evidence type="ECO:0000313" key="15">
    <source>
        <dbReference type="Proteomes" id="UP000663845"/>
    </source>
</evidence>
<evidence type="ECO:0000256" key="9">
    <source>
        <dbReference type="ARBA" id="ARBA00023180"/>
    </source>
</evidence>
<protein>
    <recommendedName>
        <fullName evidence="12">Guanylate cyclase domain-containing protein</fullName>
    </recommendedName>
</protein>
<gene>
    <name evidence="13" type="ORF">JYZ213_LOCUS4524</name>
    <name evidence="14" type="ORF">OXD698_LOCUS743</name>
</gene>
<keyword evidence="3" id="KW-1003">Cell membrane</keyword>
<keyword evidence="8 11" id="KW-0472">Membrane</keyword>
<evidence type="ECO:0000313" key="14">
    <source>
        <dbReference type="EMBL" id="CAF3491227.1"/>
    </source>
</evidence>
<dbReference type="Pfam" id="PF00211">
    <property type="entry name" value="Guanylate_cyc"/>
    <property type="match status" value="1"/>
</dbReference>
<keyword evidence="7 11" id="KW-1133">Transmembrane helix</keyword>
<comment type="caution">
    <text evidence="13">The sequence shown here is derived from an EMBL/GenBank/DDBJ whole genome shotgun (WGS) entry which is preliminary data.</text>
</comment>
<dbReference type="InterPro" id="IPR050401">
    <property type="entry name" value="Cyclic_nucleotide_synthase"/>
</dbReference>
<organism evidence="13 15">
    <name type="scientific">Adineta steineri</name>
    <dbReference type="NCBI Taxonomy" id="433720"/>
    <lineage>
        <taxon>Eukaryota</taxon>
        <taxon>Metazoa</taxon>
        <taxon>Spiralia</taxon>
        <taxon>Gnathifera</taxon>
        <taxon>Rotifera</taxon>
        <taxon>Eurotatoria</taxon>
        <taxon>Bdelloidea</taxon>
        <taxon>Adinetida</taxon>
        <taxon>Adinetidae</taxon>
        <taxon>Adineta</taxon>
    </lineage>
</organism>
<evidence type="ECO:0000256" key="2">
    <source>
        <dbReference type="ARBA" id="ARBA00004236"/>
    </source>
</evidence>
<feature type="domain" description="Guanylate cyclase" evidence="12">
    <location>
        <begin position="270"/>
        <end position="399"/>
    </location>
</feature>
<dbReference type="GO" id="GO:0005886">
    <property type="term" value="C:plasma membrane"/>
    <property type="evidence" value="ECO:0007669"/>
    <property type="project" value="UniProtKB-SubCell"/>
</dbReference>
<keyword evidence="6" id="KW-0547">Nucleotide-binding</keyword>
<sequence>MANDDSQSISCALLSSDESQQLNNDISKQLTRSSTIKPTTNNVKWTLRNSISTASLRKYRSPFRRSAMKSSSIKSNSQFPAPPSFPLFRRFYLMRNSFARKRQRELPDNISNSNALAASSEKIYSSPRIKSSHVLTSIFIILISGCLLIFMIILDLFYLDDAILNSFKQKTLKSNMKNNSTLCYHHPKVCAMKGLVIIVFFGITITLCYIILTLYTRARRHTRLLERKTDELEKEKCLTEKLLHEILPPCVAKDLINGRKAPAEHYDFVTVYFSDIVGFTVIASTCTPNETCDMLNRLYSIFDSLLENFDVYKVETIGDAYMVVSGAPKKNGDKHPNEIANMSLALLHCKQQVHVPRSTAQLKLRIGIHTGPVCAAVIGSKMPRYCMFGDTVNVASRMESNGLPDKIHMSDDTYKRLINRDQYIFEERGEIAIKGKGHMRTYFLLDRKPIRTGSKSRSNTIIKGERDAL</sequence>
<dbReference type="InterPro" id="IPR029787">
    <property type="entry name" value="Nucleotide_cyclase"/>
</dbReference>
<dbReference type="SMART" id="SM00044">
    <property type="entry name" value="CYCc"/>
    <property type="match status" value="1"/>
</dbReference>
<dbReference type="GO" id="GO:0004383">
    <property type="term" value="F:guanylate cyclase activity"/>
    <property type="evidence" value="ECO:0007669"/>
    <property type="project" value="TreeGrafter"/>
</dbReference>
<dbReference type="EMBL" id="CAJNOG010000025">
    <property type="protein sequence ID" value="CAF0787195.1"/>
    <property type="molecule type" value="Genomic_DNA"/>
</dbReference>
<dbReference type="GO" id="GO:0001653">
    <property type="term" value="F:peptide receptor activity"/>
    <property type="evidence" value="ECO:0007669"/>
    <property type="project" value="TreeGrafter"/>
</dbReference>
<feature type="transmembrane region" description="Helical" evidence="11">
    <location>
        <begin position="194"/>
        <end position="215"/>
    </location>
</feature>
<dbReference type="GO" id="GO:0000166">
    <property type="term" value="F:nucleotide binding"/>
    <property type="evidence" value="ECO:0007669"/>
    <property type="project" value="UniProtKB-KW"/>
</dbReference>
<evidence type="ECO:0000256" key="10">
    <source>
        <dbReference type="ARBA" id="ARBA00023239"/>
    </source>
</evidence>
<comment type="subcellular location">
    <subcellularLocation>
        <location evidence="2">Cell membrane</location>
    </subcellularLocation>
    <subcellularLocation>
        <location evidence="1">Membrane</location>
        <topology evidence="1">Single-pass membrane protein</topology>
    </subcellularLocation>
</comment>
<dbReference type="GO" id="GO:0007168">
    <property type="term" value="P:receptor guanylyl cyclase signaling pathway"/>
    <property type="evidence" value="ECO:0007669"/>
    <property type="project" value="TreeGrafter"/>
</dbReference>
<keyword evidence="5" id="KW-0732">Signal</keyword>
<dbReference type="CDD" id="cd07302">
    <property type="entry name" value="CHD"/>
    <property type="match status" value="1"/>
</dbReference>
<dbReference type="Proteomes" id="UP000663844">
    <property type="component" value="Unassembled WGS sequence"/>
</dbReference>
<dbReference type="PANTHER" id="PTHR11920:SF501">
    <property type="entry name" value="GUANYLATE CYCLASE 32E"/>
    <property type="match status" value="1"/>
</dbReference>
<evidence type="ECO:0000256" key="3">
    <source>
        <dbReference type="ARBA" id="ARBA00022475"/>
    </source>
</evidence>
<dbReference type="Proteomes" id="UP000663845">
    <property type="component" value="Unassembled WGS sequence"/>
</dbReference>
<evidence type="ECO:0000313" key="13">
    <source>
        <dbReference type="EMBL" id="CAF0787195.1"/>
    </source>
</evidence>
<feature type="transmembrane region" description="Helical" evidence="11">
    <location>
        <begin position="134"/>
        <end position="159"/>
    </location>
</feature>
<keyword evidence="10" id="KW-0456">Lyase</keyword>
<dbReference type="SUPFAM" id="SSF55073">
    <property type="entry name" value="Nucleotide cyclase"/>
    <property type="match status" value="1"/>
</dbReference>
<proteinExistence type="predicted"/>
<name>A0A813RX54_9BILA</name>
<dbReference type="Gene3D" id="6.10.250.780">
    <property type="match status" value="1"/>
</dbReference>
<evidence type="ECO:0000256" key="6">
    <source>
        <dbReference type="ARBA" id="ARBA00022741"/>
    </source>
</evidence>
<evidence type="ECO:0000256" key="11">
    <source>
        <dbReference type="SAM" id="Phobius"/>
    </source>
</evidence>
<evidence type="ECO:0000256" key="7">
    <source>
        <dbReference type="ARBA" id="ARBA00022989"/>
    </source>
</evidence>
<dbReference type="Gene3D" id="3.30.70.1230">
    <property type="entry name" value="Nucleotide cyclase"/>
    <property type="match status" value="1"/>
</dbReference>
<evidence type="ECO:0000256" key="4">
    <source>
        <dbReference type="ARBA" id="ARBA00022692"/>
    </source>
</evidence>
<keyword evidence="4 11" id="KW-0812">Transmembrane</keyword>
<reference evidence="13" key="1">
    <citation type="submission" date="2021-02" db="EMBL/GenBank/DDBJ databases">
        <authorList>
            <person name="Nowell W R."/>
        </authorList>
    </citation>
    <scope>NUCLEOTIDE SEQUENCE</scope>
</reference>
<dbReference type="InterPro" id="IPR001054">
    <property type="entry name" value="A/G_cyclase"/>
</dbReference>
<dbReference type="GO" id="GO:0004016">
    <property type="term" value="F:adenylate cyclase activity"/>
    <property type="evidence" value="ECO:0007669"/>
    <property type="project" value="TreeGrafter"/>
</dbReference>
<evidence type="ECO:0000256" key="5">
    <source>
        <dbReference type="ARBA" id="ARBA00022729"/>
    </source>
</evidence>
<evidence type="ECO:0000259" key="12">
    <source>
        <dbReference type="PROSITE" id="PS50125"/>
    </source>
</evidence>
<dbReference type="FunFam" id="3.30.70.1230:FF:000050">
    <property type="entry name" value="Guanylate cyclase"/>
    <property type="match status" value="1"/>
</dbReference>
<dbReference type="PROSITE" id="PS50125">
    <property type="entry name" value="GUANYLATE_CYCLASE_2"/>
    <property type="match status" value="1"/>
</dbReference>
<dbReference type="PANTHER" id="PTHR11920">
    <property type="entry name" value="GUANYLYL CYCLASE"/>
    <property type="match status" value="1"/>
</dbReference>
<dbReference type="AlphaFoldDB" id="A0A813RX54"/>
<dbReference type="GO" id="GO:0035556">
    <property type="term" value="P:intracellular signal transduction"/>
    <property type="evidence" value="ECO:0007669"/>
    <property type="project" value="InterPro"/>
</dbReference>